<dbReference type="PANTHER" id="PTHR43278">
    <property type="entry name" value="NAD(P)H-DEPENDENT FMN-CONTAINING OXIDOREDUCTASE YWQN-RELATED"/>
    <property type="match status" value="1"/>
</dbReference>
<sequence>MLNIMVLTGSPHKRGTTAQLADSFCRGAAEAGHTIERFDAAQLQVHRCTGCGKCSGGKELCIFQDDMEKIYSGLKKADLIVFVTPLYYHTMTAYLKTVIDRFYAVNSRIKGGKGALLIAAAAASESWNFDALKAWFQTELRYLSWKNFGMICAEGCAVPADLKQTSYPEQAWEKGHMLPESIEISS</sequence>
<reference evidence="4 5" key="1">
    <citation type="submission" date="2019-08" db="EMBL/GenBank/DDBJ databases">
        <title>In-depth cultivation of the pig gut microbiome towards novel bacterial diversity and tailored functional studies.</title>
        <authorList>
            <person name="Wylensek D."/>
            <person name="Hitch T.C.A."/>
            <person name="Clavel T."/>
        </authorList>
    </citation>
    <scope>NUCLEOTIDE SEQUENCE [LARGE SCALE GENOMIC DNA]</scope>
    <source>
        <strain evidence="4 5">Oil+RF-744-WCA-WT-13</strain>
    </source>
</reference>
<evidence type="ECO:0000256" key="2">
    <source>
        <dbReference type="ARBA" id="ARBA00022643"/>
    </source>
</evidence>
<dbReference type="RefSeq" id="WP_154457123.1">
    <property type="nucleotide sequence ID" value="NZ_VUMV01000002.1"/>
</dbReference>
<dbReference type="Proteomes" id="UP000466864">
    <property type="component" value="Unassembled WGS sequence"/>
</dbReference>
<accession>A0A7X2P6U6</accession>
<dbReference type="SUPFAM" id="SSF52218">
    <property type="entry name" value="Flavoproteins"/>
    <property type="match status" value="1"/>
</dbReference>
<protein>
    <submittedName>
        <fullName evidence="4">Flavodoxin family protein</fullName>
    </submittedName>
</protein>
<dbReference type="InterPro" id="IPR051796">
    <property type="entry name" value="ISF_SsuE-like"/>
</dbReference>
<dbReference type="GO" id="GO:0016491">
    <property type="term" value="F:oxidoreductase activity"/>
    <property type="evidence" value="ECO:0007669"/>
    <property type="project" value="InterPro"/>
</dbReference>
<evidence type="ECO:0000313" key="5">
    <source>
        <dbReference type="Proteomes" id="UP000466864"/>
    </source>
</evidence>
<organism evidence="4 5">
    <name type="scientific">Bilifractor porci</name>
    <dbReference type="NCBI Taxonomy" id="2606636"/>
    <lineage>
        <taxon>Bacteria</taxon>
        <taxon>Bacillati</taxon>
        <taxon>Bacillota</taxon>
        <taxon>Clostridia</taxon>
        <taxon>Lachnospirales</taxon>
        <taxon>Lachnospiraceae</taxon>
        <taxon>Bilifractor</taxon>
    </lineage>
</organism>
<keyword evidence="1" id="KW-0285">Flavoprotein</keyword>
<dbReference type="InterPro" id="IPR029039">
    <property type="entry name" value="Flavoprotein-like_sf"/>
</dbReference>
<dbReference type="EMBL" id="VUMV01000002">
    <property type="protein sequence ID" value="MST81300.1"/>
    <property type="molecule type" value="Genomic_DNA"/>
</dbReference>
<feature type="domain" description="NADPH-dependent FMN reductase-like" evidence="3">
    <location>
        <begin position="3"/>
        <end position="123"/>
    </location>
</feature>
<keyword evidence="2" id="KW-0288">FMN</keyword>
<name>A0A7X2P6U6_9FIRM</name>
<dbReference type="PANTHER" id="PTHR43278:SF2">
    <property type="entry name" value="IRON-SULFUR FLAVOPROTEIN"/>
    <property type="match status" value="1"/>
</dbReference>
<dbReference type="Pfam" id="PF03358">
    <property type="entry name" value="FMN_red"/>
    <property type="match status" value="1"/>
</dbReference>
<keyword evidence="5" id="KW-1185">Reference proteome</keyword>
<evidence type="ECO:0000313" key="4">
    <source>
        <dbReference type="EMBL" id="MST81300.1"/>
    </source>
</evidence>
<proteinExistence type="predicted"/>
<evidence type="ECO:0000256" key="1">
    <source>
        <dbReference type="ARBA" id="ARBA00022630"/>
    </source>
</evidence>
<dbReference type="Gene3D" id="3.40.50.360">
    <property type="match status" value="1"/>
</dbReference>
<comment type="caution">
    <text evidence="4">The sequence shown here is derived from an EMBL/GenBank/DDBJ whole genome shotgun (WGS) entry which is preliminary data.</text>
</comment>
<evidence type="ECO:0000259" key="3">
    <source>
        <dbReference type="Pfam" id="PF03358"/>
    </source>
</evidence>
<dbReference type="AlphaFoldDB" id="A0A7X2P6U6"/>
<dbReference type="InterPro" id="IPR005025">
    <property type="entry name" value="FMN_Rdtase-like_dom"/>
</dbReference>
<gene>
    <name evidence="4" type="ORF">FYJ60_03080</name>
</gene>